<evidence type="ECO:0000256" key="4">
    <source>
        <dbReference type="ARBA" id="ARBA00022737"/>
    </source>
</evidence>
<dbReference type="Proteomes" id="UP000801492">
    <property type="component" value="Unassembled WGS sequence"/>
</dbReference>
<evidence type="ECO:0000256" key="2">
    <source>
        <dbReference type="ARBA" id="ARBA00022475"/>
    </source>
</evidence>
<organism evidence="11 12">
    <name type="scientific">Ignelater luminosus</name>
    <name type="common">Cucubano</name>
    <name type="synonym">Pyrophorus luminosus</name>
    <dbReference type="NCBI Taxonomy" id="2038154"/>
    <lineage>
        <taxon>Eukaryota</taxon>
        <taxon>Metazoa</taxon>
        <taxon>Ecdysozoa</taxon>
        <taxon>Arthropoda</taxon>
        <taxon>Hexapoda</taxon>
        <taxon>Insecta</taxon>
        <taxon>Pterygota</taxon>
        <taxon>Neoptera</taxon>
        <taxon>Endopterygota</taxon>
        <taxon>Coleoptera</taxon>
        <taxon>Polyphaga</taxon>
        <taxon>Elateriformia</taxon>
        <taxon>Elateroidea</taxon>
        <taxon>Elateridae</taxon>
        <taxon>Agrypninae</taxon>
        <taxon>Pyrophorini</taxon>
        <taxon>Ignelater</taxon>
    </lineage>
</organism>
<keyword evidence="12" id="KW-1185">Reference proteome</keyword>
<evidence type="ECO:0000256" key="6">
    <source>
        <dbReference type="ARBA" id="ARBA00023157"/>
    </source>
</evidence>
<dbReference type="InterPro" id="IPR003599">
    <property type="entry name" value="Ig_sub"/>
</dbReference>
<dbReference type="SMART" id="SM00409">
    <property type="entry name" value="IG"/>
    <property type="match status" value="6"/>
</dbReference>
<dbReference type="AlphaFoldDB" id="A0A8K0D243"/>
<dbReference type="PANTHER" id="PTHR45080">
    <property type="entry name" value="CONTACTIN 5"/>
    <property type="match status" value="1"/>
</dbReference>
<protein>
    <recommendedName>
        <fullName evidence="10">Ig-like domain-containing protein</fullName>
    </recommendedName>
</protein>
<keyword evidence="7" id="KW-0325">Glycoprotein</keyword>
<dbReference type="PANTHER" id="PTHR45080:SF8">
    <property type="entry name" value="IG-LIKE DOMAIN-CONTAINING PROTEIN"/>
    <property type="match status" value="1"/>
</dbReference>
<evidence type="ECO:0000256" key="9">
    <source>
        <dbReference type="SAM" id="SignalP"/>
    </source>
</evidence>
<evidence type="ECO:0000256" key="7">
    <source>
        <dbReference type="ARBA" id="ARBA00023180"/>
    </source>
</evidence>
<dbReference type="OrthoDB" id="5985519at2759"/>
<dbReference type="GO" id="GO:0007156">
    <property type="term" value="P:homophilic cell adhesion via plasma membrane adhesion molecules"/>
    <property type="evidence" value="ECO:0007669"/>
    <property type="project" value="TreeGrafter"/>
</dbReference>
<dbReference type="PROSITE" id="PS50835">
    <property type="entry name" value="IG_LIKE"/>
    <property type="match status" value="5"/>
</dbReference>
<evidence type="ECO:0000256" key="8">
    <source>
        <dbReference type="ARBA" id="ARBA00023319"/>
    </source>
</evidence>
<evidence type="ECO:0000313" key="12">
    <source>
        <dbReference type="Proteomes" id="UP000801492"/>
    </source>
</evidence>
<name>A0A8K0D243_IGNLU</name>
<feature type="signal peptide" evidence="9">
    <location>
        <begin position="1"/>
        <end position="19"/>
    </location>
</feature>
<dbReference type="GO" id="GO:0005886">
    <property type="term" value="C:plasma membrane"/>
    <property type="evidence" value="ECO:0007669"/>
    <property type="project" value="UniProtKB-SubCell"/>
</dbReference>
<dbReference type="Gene3D" id="2.60.40.10">
    <property type="entry name" value="Immunoglobulins"/>
    <property type="match status" value="6"/>
</dbReference>
<feature type="domain" description="Ig-like" evidence="10">
    <location>
        <begin position="228"/>
        <end position="314"/>
    </location>
</feature>
<evidence type="ECO:0000256" key="5">
    <source>
        <dbReference type="ARBA" id="ARBA00023136"/>
    </source>
</evidence>
<dbReference type="FunFam" id="2.60.40.10:FF:000107">
    <property type="entry name" value="Myosin, light chain kinase a"/>
    <property type="match status" value="1"/>
</dbReference>
<dbReference type="InterPro" id="IPR050958">
    <property type="entry name" value="Cell_Adh-Cytoskel_Orgn"/>
</dbReference>
<evidence type="ECO:0000256" key="1">
    <source>
        <dbReference type="ARBA" id="ARBA00004236"/>
    </source>
</evidence>
<comment type="caution">
    <text evidence="11">The sequence shown here is derived from an EMBL/GenBank/DDBJ whole genome shotgun (WGS) entry which is preliminary data.</text>
</comment>
<comment type="subcellular location">
    <subcellularLocation>
        <location evidence="1">Cell membrane</location>
    </subcellularLocation>
</comment>
<dbReference type="CDD" id="cd00096">
    <property type="entry name" value="Ig"/>
    <property type="match status" value="1"/>
</dbReference>
<dbReference type="SUPFAM" id="SSF48726">
    <property type="entry name" value="Immunoglobulin"/>
    <property type="match status" value="6"/>
</dbReference>
<keyword evidence="4" id="KW-0677">Repeat</keyword>
<proteinExistence type="predicted"/>
<evidence type="ECO:0000256" key="3">
    <source>
        <dbReference type="ARBA" id="ARBA00022729"/>
    </source>
</evidence>
<reference evidence="11" key="1">
    <citation type="submission" date="2019-08" db="EMBL/GenBank/DDBJ databases">
        <title>The genome of the North American firefly Photinus pyralis.</title>
        <authorList>
            <consortium name="Photinus pyralis genome working group"/>
            <person name="Fallon T.R."/>
            <person name="Sander Lower S.E."/>
            <person name="Weng J.-K."/>
        </authorList>
    </citation>
    <scope>NUCLEOTIDE SEQUENCE</scope>
    <source>
        <strain evidence="11">TRF0915ILg1</strain>
        <tissue evidence="11">Whole body</tissue>
    </source>
</reference>
<dbReference type="Pfam" id="PF13927">
    <property type="entry name" value="Ig_3"/>
    <property type="match status" value="2"/>
</dbReference>
<accession>A0A8K0D243</accession>
<dbReference type="Pfam" id="PF07679">
    <property type="entry name" value="I-set"/>
    <property type="match status" value="2"/>
</dbReference>
<evidence type="ECO:0000313" key="11">
    <source>
        <dbReference type="EMBL" id="KAF2895113.1"/>
    </source>
</evidence>
<feature type="domain" description="Ig-like" evidence="10">
    <location>
        <begin position="504"/>
        <end position="593"/>
    </location>
</feature>
<dbReference type="SMART" id="SM00408">
    <property type="entry name" value="IGc2"/>
    <property type="match status" value="5"/>
</dbReference>
<keyword evidence="6" id="KW-1015">Disulfide bond</keyword>
<feature type="domain" description="Ig-like" evidence="10">
    <location>
        <begin position="413"/>
        <end position="496"/>
    </location>
</feature>
<feature type="chain" id="PRO_5035419201" description="Ig-like domain-containing protein" evidence="9">
    <location>
        <begin position="20"/>
        <end position="595"/>
    </location>
</feature>
<dbReference type="InterPro" id="IPR007110">
    <property type="entry name" value="Ig-like_dom"/>
</dbReference>
<gene>
    <name evidence="11" type="ORF">ILUMI_11058</name>
</gene>
<dbReference type="InterPro" id="IPR003598">
    <property type="entry name" value="Ig_sub2"/>
</dbReference>
<feature type="domain" description="Ig-like" evidence="10">
    <location>
        <begin position="321"/>
        <end position="408"/>
    </location>
</feature>
<keyword evidence="2" id="KW-1003">Cell membrane</keyword>
<dbReference type="InterPro" id="IPR013098">
    <property type="entry name" value="Ig_I-set"/>
</dbReference>
<dbReference type="InterPro" id="IPR036179">
    <property type="entry name" value="Ig-like_dom_sf"/>
</dbReference>
<keyword evidence="5" id="KW-0472">Membrane</keyword>
<dbReference type="FunFam" id="2.60.40.10:FF:000005">
    <property type="entry name" value="Neuronal cell adhesion molecule"/>
    <property type="match status" value="1"/>
</dbReference>
<keyword evidence="3 9" id="KW-0732">Signal</keyword>
<sequence>MNVLLNLTALLVLVSRVYTDLTPPVIVKQPSKEDVLYVSRLPFELNCAASPLIRNYYWNKDGKFFKESDYYKHPWATSETQTFYEFHVHDIGTYQCFAKTSTGVASSHEIDLERPYLSAFEKAALSIHINGTEGKPFNLTCKLPYGRPEPEAVWFITPDSYPSKSNSVINDIRITPDSKGTLWFSYLTQDDASIDFAYRCAAKSPYHIQLGNRFYLNVIKSDLKQFAPNLQYVSRKNEIAQLGKNVKLFCIFSGNPIPTVMWMKDGFAIEYSYRVKQEYSGKILSIKNVNMTHQGIYTCEVSNGIGNAETRSIYLEVVGKPYFIEVPKKAIKNETDSIELRCVATGNPKPHMTQWFYNGKLLDDLSNSRQIVGPNSLIINNLTTIDIGNYGCKVVNSLGSAYSETTIEVKSSPAIITNRDSTLWSRSHKNITIKCTVEGIPRPEITWYHNNTKLDSDKYSLSWNGSILHIQNARFEDAGKYICQAKNKYAVKKGITTIRIEKHTIIVRKPQNLTVTIHSTAVLVCKADSENDYVIQIVWLQNGKVIDFDSQPRFGMIDGSTLVILQTQYDDAGTYTCKAKTSLDEDSAAAILTVL</sequence>
<evidence type="ECO:0000259" key="10">
    <source>
        <dbReference type="PROSITE" id="PS50835"/>
    </source>
</evidence>
<dbReference type="EMBL" id="VTPC01006235">
    <property type="protein sequence ID" value="KAF2895113.1"/>
    <property type="molecule type" value="Genomic_DNA"/>
</dbReference>
<keyword evidence="8" id="KW-0393">Immunoglobulin domain</keyword>
<dbReference type="InterPro" id="IPR013783">
    <property type="entry name" value="Ig-like_fold"/>
</dbReference>
<feature type="domain" description="Ig-like" evidence="10">
    <location>
        <begin position="24"/>
        <end position="111"/>
    </location>
</feature>